<reference evidence="3" key="1">
    <citation type="submission" date="2009-12" db="EMBL/GenBank/DDBJ databases">
        <title>Sequence of Clostridiales genomosp. BVAB3 str. UPII9-5.</title>
        <authorList>
            <person name="Madupu R."/>
            <person name="Durkin A.S."/>
            <person name="Torralba M."/>
            <person name="Methe B."/>
            <person name="Sutton G.G."/>
            <person name="Strausberg R.L."/>
            <person name="Nelson K.E."/>
        </authorList>
    </citation>
    <scope>NUCLEOTIDE SEQUENCE [LARGE SCALE GENOMIC DNA]</scope>
    <source>
        <strain evidence="3">28L</strain>
    </source>
</reference>
<dbReference type="Proteomes" id="UP000003242">
    <property type="component" value="Unassembled WGS sequence"/>
</dbReference>
<keyword evidence="4" id="KW-1185">Reference proteome</keyword>
<sequence length="56" mass="6301">MYIKNAQQAVARGEDIGVFLTNHNTSVIIKRNCKQMEAIRTDKMTGKIACFIGIKM</sequence>
<dbReference type="Proteomes" id="UP000004018">
    <property type="component" value="Unassembled WGS sequence"/>
</dbReference>
<dbReference type="EMBL" id="ADGP01000005">
    <property type="protein sequence ID" value="EFD94694.1"/>
    <property type="molecule type" value="Genomic_DNA"/>
</dbReference>
<protein>
    <submittedName>
        <fullName evidence="1">Uncharacterized protein</fullName>
    </submittedName>
</protein>
<comment type="caution">
    <text evidence="1">The sequence shown here is derived from an EMBL/GenBank/DDBJ whole genome shotgun (WGS) entry which is preliminary data.</text>
</comment>
<evidence type="ECO:0000313" key="2">
    <source>
        <dbReference type="EMBL" id="EGL39415.1"/>
    </source>
</evidence>
<reference evidence="1" key="2">
    <citation type="submission" date="2009-12" db="EMBL/GenBank/DDBJ databases">
        <authorList>
            <person name="Madupu R."/>
            <person name="Durkin A.S."/>
            <person name="Torralba M."/>
            <person name="Methe B."/>
            <person name="Sutton G.G."/>
            <person name="Strausberg R.L."/>
            <person name="Nelson K.E."/>
        </authorList>
    </citation>
    <scope>NUCLEOTIDE SEQUENCE</scope>
    <source>
        <strain evidence="1">28L</strain>
    </source>
</reference>
<dbReference type="STRING" id="699218.HMPREF0889_1433"/>
<organism evidence="1 3">
    <name type="scientific">Megasphaera lornae</name>
    <dbReference type="NCBI Taxonomy" id="1000568"/>
    <lineage>
        <taxon>Bacteria</taxon>
        <taxon>Bacillati</taxon>
        <taxon>Bacillota</taxon>
        <taxon>Negativicutes</taxon>
        <taxon>Veillonellales</taxon>
        <taxon>Veillonellaceae</taxon>
        <taxon>Megasphaera</taxon>
    </lineage>
</organism>
<evidence type="ECO:0000313" key="3">
    <source>
        <dbReference type="Proteomes" id="UP000003242"/>
    </source>
</evidence>
<evidence type="ECO:0000313" key="4">
    <source>
        <dbReference type="Proteomes" id="UP000004018"/>
    </source>
</evidence>
<evidence type="ECO:0000313" key="1">
    <source>
        <dbReference type="EMBL" id="EFD94694.1"/>
    </source>
</evidence>
<proteinExistence type="predicted"/>
<gene>
    <name evidence="1" type="ORF">HMPREF0889_1433</name>
    <name evidence="2" type="ORF">HMPREF1039_0864</name>
</gene>
<dbReference type="AlphaFoldDB" id="D3LSR0"/>
<reference evidence="2 4" key="3">
    <citation type="submission" date="2011-04" db="EMBL/GenBank/DDBJ databases">
        <authorList>
            <person name="Harkins D.M."/>
            <person name="Madupu R."/>
            <person name="Durkin A.S."/>
            <person name="Torralba M."/>
            <person name="Methe B."/>
            <person name="Sutton G.G."/>
            <person name="Nelson K.E."/>
        </authorList>
    </citation>
    <scope>NUCLEOTIDE SEQUENCE [LARGE SCALE GENOMIC DNA]</scope>
    <source>
        <strain evidence="2 4">UPII 199-6</strain>
    </source>
</reference>
<accession>D3LSR0</accession>
<dbReference type="EMBL" id="AFIJ01000038">
    <property type="protein sequence ID" value="EGL39415.1"/>
    <property type="molecule type" value="Genomic_DNA"/>
</dbReference>
<name>D3LSR0_9FIRM</name>